<feature type="compositionally biased region" description="Polar residues" evidence="6">
    <location>
        <begin position="121"/>
        <end position="135"/>
    </location>
</feature>
<keyword evidence="3 5" id="KW-0175">Coiled coil</keyword>
<dbReference type="PANTHER" id="PTHR14577:SF0">
    <property type="entry name" value="NUCLEOLAR PROTEIN 12"/>
    <property type="match status" value="1"/>
</dbReference>
<evidence type="ECO:0000256" key="2">
    <source>
        <dbReference type="ARBA" id="ARBA00007175"/>
    </source>
</evidence>
<evidence type="ECO:0000313" key="7">
    <source>
        <dbReference type="EMBL" id="PKA66992.1"/>
    </source>
</evidence>
<dbReference type="GO" id="GO:0019843">
    <property type="term" value="F:rRNA binding"/>
    <property type="evidence" value="ECO:0007669"/>
    <property type="project" value="TreeGrafter"/>
</dbReference>
<evidence type="ECO:0008006" key="9">
    <source>
        <dbReference type="Google" id="ProtNLM"/>
    </source>
</evidence>
<dbReference type="AlphaFoldDB" id="A0A2I0BGT7"/>
<name>A0A2I0BGT7_9ASPA</name>
<gene>
    <name evidence="7" type="ORF">AXF42_Ash004483</name>
</gene>
<keyword evidence="8" id="KW-1185">Reference proteome</keyword>
<evidence type="ECO:0000256" key="6">
    <source>
        <dbReference type="SAM" id="MobiDB-lite"/>
    </source>
</evidence>
<feature type="coiled-coil region" evidence="5">
    <location>
        <begin position="59"/>
        <end position="93"/>
    </location>
</feature>
<comment type="similarity">
    <text evidence="2">Belongs to the RRP17 family.</text>
</comment>
<feature type="region of interest" description="Disordered" evidence="6">
    <location>
        <begin position="160"/>
        <end position="203"/>
    </location>
</feature>
<organism evidence="7 8">
    <name type="scientific">Apostasia shenzhenica</name>
    <dbReference type="NCBI Taxonomy" id="1088818"/>
    <lineage>
        <taxon>Eukaryota</taxon>
        <taxon>Viridiplantae</taxon>
        <taxon>Streptophyta</taxon>
        <taxon>Embryophyta</taxon>
        <taxon>Tracheophyta</taxon>
        <taxon>Spermatophyta</taxon>
        <taxon>Magnoliopsida</taxon>
        <taxon>Liliopsida</taxon>
        <taxon>Asparagales</taxon>
        <taxon>Orchidaceae</taxon>
        <taxon>Apostasioideae</taxon>
        <taxon>Apostasia</taxon>
    </lineage>
</organism>
<keyword evidence="4" id="KW-0539">Nucleus</keyword>
<dbReference type="InterPro" id="IPR019186">
    <property type="entry name" value="Nucleolar_protein_12"/>
</dbReference>
<evidence type="ECO:0000256" key="4">
    <source>
        <dbReference type="ARBA" id="ARBA00023242"/>
    </source>
</evidence>
<feature type="compositionally biased region" description="Basic residues" evidence="6">
    <location>
        <begin position="184"/>
        <end position="196"/>
    </location>
</feature>
<feature type="compositionally biased region" description="Basic and acidic residues" evidence="6">
    <location>
        <begin position="96"/>
        <end position="112"/>
    </location>
</feature>
<comment type="subcellular location">
    <subcellularLocation>
        <location evidence="1">Nucleus</location>
        <location evidence="1">Nucleolus</location>
    </subcellularLocation>
</comment>
<dbReference type="OrthoDB" id="551633at2759"/>
<dbReference type="Proteomes" id="UP000236161">
    <property type="component" value="Unassembled WGS sequence"/>
</dbReference>
<evidence type="ECO:0000256" key="3">
    <source>
        <dbReference type="ARBA" id="ARBA00023054"/>
    </source>
</evidence>
<proteinExistence type="inferred from homology"/>
<evidence type="ECO:0000256" key="5">
    <source>
        <dbReference type="SAM" id="Coils"/>
    </source>
</evidence>
<feature type="region of interest" description="Disordered" evidence="6">
    <location>
        <begin position="96"/>
        <end position="135"/>
    </location>
</feature>
<dbReference type="STRING" id="1088818.A0A2I0BGT7"/>
<evidence type="ECO:0000256" key="1">
    <source>
        <dbReference type="ARBA" id="ARBA00004604"/>
    </source>
</evidence>
<dbReference type="EMBL" id="KZ451883">
    <property type="protein sequence ID" value="PKA66992.1"/>
    <property type="molecule type" value="Genomic_DNA"/>
</dbReference>
<dbReference type="PANTHER" id="PTHR14577">
    <property type="entry name" value="NUCLEOLAR PROTEIN 12"/>
    <property type="match status" value="1"/>
</dbReference>
<sequence>MEGEEEFDGSVVVGQKPTVMVPRHIKKRSLKNKSLSINFDEKNLRVLKIWQVLQLSALCAAHSKRRKEAQKQLQEKERKIRIMARRKRKEERELALYGGLKDHGLDQEQDEGRDGEEGENHTSVSETKTYESGNATITVTTSQIVNDNEDLELAHTIPNLSGKLENNHRLLPKTKSMKGPAKQKLQKKGTKSPSHRTIKENDD</sequence>
<accession>A0A2I0BGT7</accession>
<reference evidence="7 8" key="1">
    <citation type="journal article" date="2017" name="Nature">
        <title>The Apostasia genome and the evolution of orchids.</title>
        <authorList>
            <person name="Zhang G.Q."/>
            <person name="Liu K.W."/>
            <person name="Li Z."/>
            <person name="Lohaus R."/>
            <person name="Hsiao Y.Y."/>
            <person name="Niu S.C."/>
            <person name="Wang J.Y."/>
            <person name="Lin Y.C."/>
            <person name="Xu Q."/>
            <person name="Chen L.J."/>
            <person name="Yoshida K."/>
            <person name="Fujiwara S."/>
            <person name="Wang Z.W."/>
            <person name="Zhang Y.Q."/>
            <person name="Mitsuda N."/>
            <person name="Wang M."/>
            <person name="Liu G.H."/>
            <person name="Pecoraro L."/>
            <person name="Huang H.X."/>
            <person name="Xiao X.J."/>
            <person name="Lin M."/>
            <person name="Wu X.Y."/>
            <person name="Wu W.L."/>
            <person name="Chen Y.Y."/>
            <person name="Chang S.B."/>
            <person name="Sakamoto S."/>
            <person name="Ohme-Takagi M."/>
            <person name="Yagi M."/>
            <person name="Zeng S.J."/>
            <person name="Shen C.Y."/>
            <person name="Yeh C.M."/>
            <person name="Luo Y.B."/>
            <person name="Tsai W.C."/>
            <person name="Van de Peer Y."/>
            <person name="Liu Z.J."/>
        </authorList>
    </citation>
    <scope>NUCLEOTIDE SEQUENCE [LARGE SCALE GENOMIC DNA]</scope>
    <source>
        <strain evidence="8">cv. Shenzhen</strain>
        <tissue evidence="7">Stem</tissue>
    </source>
</reference>
<protein>
    <recommendedName>
        <fullName evidence="9">Nucleolar protein 12</fullName>
    </recommendedName>
</protein>
<dbReference type="GO" id="GO:0005730">
    <property type="term" value="C:nucleolus"/>
    <property type="evidence" value="ECO:0007669"/>
    <property type="project" value="UniProtKB-SubCell"/>
</dbReference>
<evidence type="ECO:0000313" key="8">
    <source>
        <dbReference type="Proteomes" id="UP000236161"/>
    </source>
</evidence>